<proteinExistence type="predicted"/>
<accession>A0ABQ9I0L2</accession>
<dbReference type="Proteomes" id="UP001159363">
    <property type="component" value="Chromosome 3"/>
</dbReference>
<sequence length="391" mass="42543">MAFPPQILLCYEYKRGPGKSSKVAGRHFWDHCFSHAQLHLACYRYGPESGRYKTANKLWPGDVGLLYAGSGPMGGGKMPGVQRLDGGKTPGLQRLDGGKMPGPQRHDVPKYKDAISESDYYDLKTLARKLLRDIWMAGLHVSYGVVYVYGGNVTGREEGGNNVPVFTIKELEWGVNPGRGNTLRGTGFQAGTRGCPSSPDMTGNEAVGWSCAGECKGEGSDSTPRKPAGNVANILGLRPFKSSPGAFTFPVFLQTSRHPPIPQRICLQEKPFAHLNCARGHIQLKLIHKTVRGMSTITRLSIDKGCYEQGTGISAVPDVTAAALYGARLDLHRSAISFKVTIVFQWSTSVTRRAAILSFDTPRDCSAGGRRQCTSGREDMNILLRLQKAQG</sequence>
<dbReference type="EMBL" id="JARBHB010000003">
    <property type="protein sequence ID" value="KAJ8890159.1"/>
    <property type="molecule type" value="Genomic_DNA"/>
</dbReference>
<protein>
    <submittedName>
        <fullName evidence="1">Uncharacterized protein</fullName>
    </submittedName>
</protein>
<organism evidence="1 2">
    <name type="scientific">Dryococelus australis</name>
    <dbReference type="NCBI Taxonomy" id="614101"/>
    <lineage>
        <taxon>Eukaryota</taxon>
        <taxon>Metazoa</taxon>
        <taxon>Ecdysozoa</taxon>
        <taxon>Arthropoda</taxon>
        <taxon>Hexapoda</taxon>
        <taxon>Insecta</taxon>
        <taxon>Pterygota</taxon>
        <taxon>Neoptera</taxon>
        <taxon>Polyneoptera</taxon>
        <taxon>Phasmatodea</taxon>
        <taxon>Verophasmatodea</taxon>
        <taxon>Anareolatae</taxon>
        <taxon>Phasmatidae</taxon>
        <taxon>Eurycanthinae</taxon>
        <taxon>Dryococelus</taxon>
    </lineage>
</organism>
<gene>
    <name evidence="1" type="ORF">PR048_009666</name>
</gene>
<evidence type="ECO:0000313" key="1">
    <source>
        <dbReference type="EMBL" id="KAJ8890159.1"/>
    </source>
</evidence>
<name>A0ABQ9I0L2_9NEOP</name>
<comment type="caution">
    <text evidence="1">The sequence shown here is derived from an EMBL/GenBank/DDBJ whole genome shotgun (WGS) entry which is preliminary data.</text>
</comment>
<evidence type="ECO:0000313" key="2">
    <source>
        <dbReference type="Proteomes" id="UP001159363"/>
    </source>
</evidence>
<keyword evidence="2" id="KW-1185">Reference proteome</keyword>
<reference evidence="1 2" key="1">
    <citation type="submission" date="2023-02" db="EMBL/GenBank/DDBJ databases">
        <title>LHISI_Scaffold_Assembly.</title>
        <authorList>
            <person name="Stuart O.P."/>
            <person name="Cleave R."/>
            <person name="Magrath M.J.L."/>
            <person name="Mikheyev A.S."/>
        </authorList>
    </citation>
    <scope>NUCLEOTIDE SEQUENCE [LARGE SCALE GENOMIC DNA]</scope>
    <source>
        <strain evidence="1">Daus_M_001</strain>
        <tissue evidence="1">Leg muscle</tissue>
    </source>
</reference>